<name>A0A8K1FD58_PYTOL</name>
<dbReference type="EMBL" id="SPLM01000110">
    <property type="protein sequence ID" value="TMW59085.1"/>
    <property type="molecule type" value="Genomic_DNA"/>
</dbReference>
<evidence type="ECO:0008006" key="3">
    <source>
        <dbReference type="Google" id="ProtNLM"/>
    </source>
</evidence>
<dbReference type="Proteomes" id="UP000794436">
    <property type="component" value="Unassembled WGS sequence"/>
</dbReference>
<accession>A0A8K1FD58</accession>
<evidence type="ECO:0000313" key="1">
    <source>
        <dbReference type="EMBL" id="TMW59085.1"/>
    </source>
</evidence>
<gene>
    <name evidence="1" type="ORF">Poli38472_007230</name>
</gene>
<organism evidence="1 2">
    <name type="scientific">Pythium oligandrum</name>
    <name type="common">Mycoparasitic fungus</name>
    <dbReference type="NCBI Taxonomy" id="41045"/>
    <lineage>
        <taxon>Eukaryota</taxon>
        <taxon>Sar</taxon>
        <taxon>Stramenopiles</taxon>
        <taxon>Oomycota</taxon>
        <taxon>Peronosporomycetes</taxon>
        <taxon>Pythiales</taxon>
        <taxon>Pythiaceae</taxon>
        <taxon>Pythium</taxon>
    </lineage>
</organism>
<evidence type="ECO:0000313" key="2">
    <source>
        <dbReference type="Proteomes" id="UP000794436"/>
    </source>
</evidence>
<comment type="caution">
    <text evidence="1">The sequence shown here is derived from an EMBL/GenBank/DDBJ whole genome shotgun (WGS) entry which is preliminary data.</text>
</comment>
<protein>
    <recommendedName>
        <fullName evidence="3">Protein kinase domain-containing protein</fullName>
    </recommendedName>
</protein>
<dbReference type="InterPro" id="IPR011009">
    <property type="entry name" value="Kinase-like_dom_sf"/>
</dbReference>
<dbReference type="AlphaFoldDB" id="A0A8K1FD58"/>
<proteinExistence type="predicted"/>
<keyword evidence="2" id="KW-1185">Reference proteome</keyword>
<sequence length="309" mass="35425">MRGKEKNAMNKQSEAFSELTSKMTGWNPLLYGNLPYILGYATSAAAFRLVAIEEGNGQCRATTILELDILQHTAEALKVFYNLGMLYHKMATLSHLACACDLRPFLADVRGKRTLVLLDKVIERTIKRSDCEDTNDFERLIRIYRKLEGLKNVKSDVTHLQTVELLEVKWDKQLVVELSPIGYVRHPKDNEVSQWLEHMLTALKHWHALGYCHGDLRWGNMVCVPGHRSEYWVLIDMDESREPDTKVIDWNHTFRGDTLRFQHDLYQLGKLLSGFSILSDNLKDLHAMLLTAVDTPNMTAEIALAKLLE</sequence>
<dbReference type="SUPFAM" id="SSF56112">
    <property type="entry name" value="Protein kinase-like (PK-like)"/>
    <property type="match status" value="1"/>
</dbReference>
<dbReference type="OrthoDB" id="127950at2759"/>
<reference evidence="1" key="1">
    <citation type="submission" date="2019-03" db="EMBL/GenBank/DDBJ databases">
        <title>Long read genome sequence of the mycoparasitic Pythium oligandrum ATCC 38472 isolated from sugarbeet rhizosphere.</title>
        <authorList>
            <person name="Gaulin E."/>
        </authorList>
    </citation>
    <scope>NUCLEOTIDE SEQUENCE</scope>
    <source>
        <strain evidence="1">ATCC 38472_TT</strain>
    </source>
</reference>